<accession>A0ABW4GWE1</accession>
<comment type="caution">
    <text evidence="1">The sequence shown here is derived from an EMBL/GenBank/DDBJ whole genome shotgun (WGS) entry which is preliminary data.</text>
</comment>
<reference evidence="2" key="1">
    <citation type="journal article" date="2019" name="Int. J. Syst. Evol. Microbiol.">
        <title>The Global Catalogue of Microorganisms (GCM) 10K type strain sequencing project: providing services to taxonomists for standard genome sequencing and annotation.</title>
        <authorList>
            <consortium name="The Broad Institute Genomics Platform"/>
            <consortium name="The Broad Institute Genome Sequencing Center for Infectious Disease"/>
            <person name="Wu L."/>
            <person name="Ma J."/>
        </authorList>
    </citation>
    <scope>NUCLEOTIDE SEQUENCE [LARGE SCALE GENOMIC DNA]</scope>
    <source>
        <strain evidence="2">CGMCC 1.15399</strain>
    </source>
</reference>
<dbReference type="EMBL" id="JBHUCM010000072">
    <property type="protein sequence ID" value="MFD1547175.1"/>
    <property type="molecule type" value="Genomic_DNA"/>
</dbReference>
<evidence type="ECO:0000313" key="1">
    <source>
        <dbReference type="EMBL" id="MFD1547175.1"/>
    </source>
</evidence>
<evidence type="ECO:0000313" key="2">
    <source>
        <dbReference type="Proteomes" id="UP001597097"/>
    </source>
</evidence>
<proteinExistence type="predicted"/>
<organism evidence="1 2">
    <name type="scientific">Nonomuraea guangzhouensis</name>
    <dbReference type="NCBI Taxonomy" id="1291555"/>
    <lineage>
        <taxon>Bacteria</taxon>
        <taxon>Bacillati</taxon>
        <taxon>Actinomycetota</taxon>
        <taxon>Actinomycetes</taxon>
        <taxon>Streptosporangiales</taxon>
        <taxon>Streptosporangiaceae</taxon>
        <taxon>Nonomuraea</taxon>
    </lineage>
</organism>
<dbReference type="Proteomes" id="UP001597097">
    <property type="component" value="Unassembled WGS sequence"/>
</dbReference>
<gene>
    <name evidence="1" type="ORF">ACFSJ0_59790</name>
</gene>
<name>A0ABW4GWE1_9ACTN</name>
<dbReference type="RefSeq" id="WP_219532537.1">
    <property type="nucleotide sequence ID" value="NZ_JAHKRM010000014.1"/>
</dbReference>
<sequence>MAVTHTTASAEDLLGEPIREAEAAAQNAALDRVLEHLTAEGVNAQLIKRLAVECEAEPYQPADKLRYPPQLIVYANAGWRVATVTIGVRSGAYMVELARGGPDNELRADRVEVVPAEQPGRVALLVAQNAGALA</sequence>
<protein>
    <submittedName>
        <fullName evidence="1">Uncharacterized protein</fullName>
    </submittedName>
</protein>
<keyword evidence="2" id="KW-1185">Reference proteome</keyword>